<gene>
    <name evidence="1" type="ORF">Tdes44962_MAKER00786</name>
</gene>
<name>A0A9W7SKI1_9PEZI</name>
<evidence type="ECO:0000313" key="1">
    <source>
        <dbReference type="EMBL" id="KAH9819797.1"/>
    </source>
</evidence>
<feature type="non-terminal residue" evidence="1">
    <location>
        <position position="189"/>
    </location>
</feature>
<reference evidence="1 2" key="2">
    <citation type="journal article" date="2021" name="Curr. Genet.">
        <title>Genetic response to nitrogen starvation in the aggressive Eucalyptus foliar pathogen Teratosphaeria destructans.</title>
        <authorList>
            <person name="Havenga M."/>
            <person name="Wingfield B.D."/>
            <person name="Wingfield M.J."/>
            <person name="Dreyer L.L."/>
            <person name="Roets F."/>
            <person name="Aylward J."/>
        </authorList>
    </citation>
    <scope>NUCLEOTIDE SEQUENCE [LARGE SCALE GENOMIC DNA]</scope>
    <source>
        <strain evidence="1">CMW44962</strain>
    </source>
</reference>
<organism evidence="1 2">
    <name type="scientific">Teratosphaeria destructans</name>
    <dbReference type="NCBI Taxonomy" id="418781"/>
    <lineage>
        <taxon>Eukaryota</taxon>
        <taxon>Fungi</taxon>
        <taxon>Dikarya</taxon>
        <taxon>Ascomycota</taxon>
        <taxon>Pezizomycotina</taxon>
        <taxon>Dothideomycetes</taxon>
        <taxon>Dothideomycetidae</taxon>
        <taxon>Mycosphaerellales</taxon>
        <taxon>Teratosphaeriaceae</taxon>
        <taxon>Teratosphaeria</taxon>
    </lineage>
</organism>
<keyword evidence="1" id="KW-0689">Ribosomal protein</keyword>
<reference evidence="1 2" key="1">
    <citation type="journal article" date="2018" name="IMA Fungus">
        <title>IMA Genome-F 10: Nine draft genome sequences of Claviceps purpurea s.lat., including C. arundinis, C. humidiphila, and C. cf. spartinae, pseudomolecules for the pitch canker pathogen Fusarium circinatum, draft genome of Davidsoniella eucalypti, Grosmannia galeiformis, Quambalaria eucalypti, and Teratosphaeria destructans.</title>
        <authorList>
            <person name="Wingfield B.D."/>
            <person name="Liu M."/>
            <person name="Nguyen H.D."/>
            <person name="Lane F.A."/>
            <person name="Morgan S.W."/>
            <person name="De Vos L."/>
            <person name="Wilken P.M."/>
            <person name="Duong T.A."/>
            <person name="Aylward J."/>
            <person name="Coetzee M.P."/>
            <person name="Dadej K."/>
            <person name="De Beer Z.W."/>
            <person name="Findlay W."/>
            <person name="Havenga M."/>
            <person name="Kolarik M."/>
            <person name="Menzies J.G."/>
            <person name="Naidoo K."/>
            <person name="Pochopski O."/>
            <person name="Shoukouhi P."/>
            <person name="Santana Q.C."/>
            <person name="Seifert K.A."/>
            <person name="Soal N."/>
            <person name="Steenkamp E.T."/>
            <person name="Tatham C.T."/>
            <person name="van der Nest M.A."/>
            <person name="Wingfield M.J."/>
        </authorList>
    </citation>
    <scope>NUCLEOTIDE SEQUENCE [LARGE SCALE GENOMIC DNA]</scope>
    <source>
        <strain evidence="1">CMW44962</strain>
    </source>
</reference>
<dbReference type="AlphaFoldDB" id="A0A9W7SKI1"/>
<dbReference type="EMBL" id="RIBY02002311">
    <property type="protein sequence ID" value="KAH9819797.1"/>
    <property type="molecule type" value="Genomic_DNA"/>
</dbReference>
<comment type="caution">
    <text evidence="1">The sequence shown here is derived from an EMBL/GenBank/DDBJ whole genome shotgun (WGS) entry which is preliminary data.</text>
</comment>
<keyword evidence="2" id="KW-1185">Reference proteome</keyword>
<keyword evidence="1" id="KW-0687">Ribonucleoprotein</keyword>
<sequence length="189" mass="21340">METPILRAGRRALAACPPATRALRSKRRYATAQDDIRAAPPIRFNNNDANQFSRPRAEFIHDDDDAASPRRSRGGHNHHHEIDYFRLLRHARIVPASPSYFTATPKYTDDLLAVSALLRRHELLPVLPPGTAPRVAWKSLLQYKTELAEPIRAKAYAALVQVLRRLNFIHPALMPAEVTAALAKFKRDV</sequence>
<dbReference type="Proteomes" id="UP001138500">
    <property type="component" value="Unassembled WGS sequence"/>
</dbReference>
<proteinExistence type="predicted"/>
<dbReference type="OrthoDB" id="10254627at2759"/>
<dbReference type="GO" id="GO:0005840">
    <property type="term" value="C:ribosome"/>
    <property type="evidence" value="ECO:0007669"/>
    <property type="project" value="UniProtKB-KW"/>
</dbReference>
<accession>A0A9W7SKI1</accession>
<evidence type="ECO:0000313" key="2">
    <source>
        <dbReference type="Proteomes" id="UP001138500"/>
    </source>
</evidence>
<protein>
    <submittedName>
        <fullName evidence="1">37S ribosomal protein S9, mitochondrial</fullName>
    </submittedName>
</protein>